<keyword evidence="6" id="KW-1185">Reference proteome</keyword>
<name>A0ABD1E7D7_HYPHA</name>
<sequence length="252" mass="28576">MRFLLFFVIYLLNLRESINARSKKPSYFPTCFRNDPQLNQCLLRATEQMRPYLVQGIPELNLPPFEPFNLPQLGLQQGTQALNFKAVLKNVIIHGLTKYKFSRFDFDVANLQFFCNATLSNMLLEGDYTVNGRVLIAPVVGSGTFTAAIDHADVFVYQKYKKSVFKDKKIHLVPINTTSTINVQNPKANLKGLFDNEGTLNAAVNKAINDNVDQLFQDIKPVVEETISTIMADLLLKSIIHNIAFDELYPIK</sequence>
<evidence type="ECO:0000313" key="5">
    <source>
        <dbReference type="EMBL" id="KAL1490584.1"/>
    </source>
</evidence>
<dbReference type="InterPro" id="IPR038606">
    <property type="entry name" value="To_sf"/>
</dbReference>
<keyword evidence="2" id="KW-0090">Biological rhythms</keyword>
<feature type="chain" id="PRO_5044842917" evidence="4">
    <location>
        <begin position="21"/>
        <end position="252"/>
    </location>
</feature>
<evidence type="ECO:0000256" key="1">
    <source>
        <dbReference type="ARBA" id="ARBA00022729"/>
    </source>
</evidence>
<reference evidence="5 6" key="1">
    <citation type="submission" date="2024-05" db="EMBL/GenBank/DDBJ databases">
        <title>Genetic variation in Jamaican populations of the coffee berry borer (Hypothenemus hampei).</title>
        <authorList>
            <person name="Errbii M."/>
            <person name="Myrie A."/>
        </authorList>
    </citation>
    <scope>NUCLEOTIDE SEQUENCE [LARGE SCALE GENOMIC DNA]</scope>
    <source>
        <strain evidence="5">JA-Hopewell-2020-01-JO</strain>
        <tissue evidence="5">Whole body</tissue>
    </source>
</reference>
<dbReference type="InterPro" id="IPR010562">
    <property type="entry name" value="Haemolymph_juvenile_hormone-bd"/>
</dbReference>
<dbReference type="GO" id="GO:0007623">
    <property type="term" value="P:circadian rhythm"/>
    <property type="evidence" value="ECO:0007669"/>
    <property type="project" value="UniProtKB-ARBA"/>
</dbReference>
<evidence type="ECO:0000313" key="6">
    <source>
        <dbReference type="Proteomes" id="UP001566132"/>
    </source>
</evidence>
<dbReference type="Gene3D" id="3.15.10.30">
    <property type="entry name" value="Haemolymph juvenile hormone binding protein"/>
    <property type="match status" value="1"/>
</dbReference>
<dbReference type="Proteomes" id="UP001566132">
    <property type="component" value="Unassembled WGS sequence"/>
</dbReference>
<evidence type="ECO:0000256" key="2">
    <source>
        <dbReference type="ARBA" id="ARBA00023108"/>
    </source>
</evidence>
<protein>
    <submittedName>
        <fullName evidence="5">Uncharacterized protein</fullName>
    </submittedName>
</protein>
<keyword evidence="1 4" id="KW-0732">Signal</keyword>
<organism evidence="5 6">
    <name type="scientific">Hypothenemus hampei</name>
    <name type="common">Coffee berry borer</name>
    <dbReference type="NCBI Taxonomy" id="57062"/>
    <lineage>
        <taxon>Eukaryota</taxon>
        <taxon>Metazoa</taxon>
        <taxon>Ecdysozoa</taxon>
        <taxon>Arthropoda</taxon>
        <taxon>Hexapoda</taxon>
        <taxon>Insecta</taxon>
        <taxon>Pterygota</taxon>
        <taxon>Neoptera</taxon>
        <taxon>Endopterygota</taxon>
        <taxon>Coleoptera</taxon>
        <taxon>Polyphaga</taxon>
        <taxon>Cucujiformia</taxon>
        <taxon>Curculionidae</taxon>
        <taxon>Scolytinae</taxon>
        <taxon>Hypothenemus</taxon>
    </lineage>
</organism>
<feature type="signal peptide" evidence="4">
    <location>
        <begin position="1"/>
        <end position="20"/>
    </location>
</feature>
<proteinExistence type="inferred from homology"/>
<dbReference type="PANTHER" id="PTHR11008">
    <property type="entry name" value="PROTEIN TAKEOUT-LIKE PROTEIN"/>
    <property type="match status" value="1"/>
</dbReference>
<comment type="caution">
    <text evidence="5">The sequence shown here is derived from an EMBL/GenBank/DDBJ whole genome shotgun (WGS) entry which is preliminary data.</text>
</comment>
<dbReference type="FunFam" id="3.15.10.30:FF:000001">
    <property type="entry name" value="Takeout-like protein 1"/>
    <property type="match status" value="1"/>
</dbReference>
<dbReference type="AlphaFoldDB" id="A0ABD1E7D7"/>
<dbReference type="PANTHER" id="PTHR11008:SF32">
    <property type="entry name" value="CIRCADIAN CLOCK-CONTROLLED PROTEIN DAYWAKE-RELATED"/>
    <property type="match status" value="1"/>
</dbReference>
<evidence type="ECO:0000256" key="3">
    <source>
        <dbReference type="ARBA" id="ARBA00060902"/>
    </source>
</evidence>
<gene>
    <name evidence="5" type="ORF">ABEB36_013253</name>
</gene>
<evidence type="ECO:0000256" key="4">
    <source>
        <dbReference type="SAM" id="SignalP"/>
    </source>
</evidence>
<dbReference type="SMART" id="SM00700">
    <property type="entry name" value="JHBP"/>
    <property type="match status" value="1"/>
</dbReference>
<dbReference type="Pfam" id="PF06585">
    <property type="entry name" value="JHBP"/>
    <property type="match status" value="1"/>
</dbReference>
<dbReference type="EMBL" id="JBDJPC010000010">
    <property type="protein sequence ID" value="KAL1490584.1"/>
    <property type="molecule type" value="Genomic_DNA"/>
</dbReference>
<accession>A0ABD1E7D7</accession>
<comment type="similarity">
    <text evidence="3">Belongs to the TO family.</text>
</comment>